<feature type="region of interest" description="Disordered" evidence="1">
    <location>
        <begin position="1"/>
        <end position="22"/>
    </location>
</feature>
<dbReference type="Proteomes" id="UP000465221">
    <property type="component" value="Unassembled WGS sequence"/>
</dbReference>
<feature type="compositionally biased region" description="Low complexity" evidence="1">
    <location>
        <begin position="49"/>
        <end position="70"/>
    </location>
</feature>
<proteinExistence type="predicted"/>
<gene>
    <name evidence="2" type="ORF">IFM46972_08669</name>
</gene>
<evidence type="ECO:0000256" key="1">
    <source>
        <dbReference type="SAM" id="MobiDB-lite"/>
    </source>
</evidence>
<dbReference type="AlphaFoldDB" id="A0A8H3PEP0"/>
<organism evidence="2 3">
    <name type="scientific">Aspergillus udagawae</name>
    <dbReference type="NCBI Taxonomy" id="91492"/>
    <lineage>
        <taxon>Eukaryota</taxon>
        <taxon>Fungi</taxon>
        <taxon>Dikarya</taxon>
        <taxon>Ascomycota</taxon>
        <taxon>Pezizomycotina</taxon>
        <taxon>Eurotiomycetes</taxon>
        <taxon>Eurotiomycetidae</taxon>
        <taxon>Eurotiales</taxon>
        <taxon>Aspergillaceae</taxon>
        <taxon>Aspergillus</taxon>
        <taxon>Aspergillus subgen. Fumigati</taxon>
    </lineage>
</organism>
<protein>
    <submittedName>
        <fullName evidence="2">Uncharacterized protein</fullName>
    </submittedName>
</protein>
<evidence type="ECO:0000313" key="2">
    <source>
        <dbReference type="EMBL" id="GFF48897.1"/>
    </source>
</evidence>
<comment type="caution">
    <text evidence="2">The sequence shown here is derived from an EMBL/GenBank/DDBJ whole genome shotgun (WGS) entry which is preliminary data.</text>
</comment>
<feature type="region of interest" description="Disordered" evidence="1">
    <location>
        <begin position="46"/>
        <end position="70"/>
    </location>
</feature>
<sequence length="70" mass="7268">MKFEQSGGFSINPGAEISRLSDSHIRVPLAGSRKAGTQPFKLEAMERTSSISRIGAAGASDSGDSQESGL</sequence>
<evidence type="ECO:0000313" key="3">
    <source>
        <dbReference type="Proteomes" id="UP000465221"/>
    </source>
</evidence>
<dbReference type="EMBL" id="BLKC01000076">
    <property type="protein sequence ID" value="GFF48897.1"/>
    <property type="molecule type" value="Genomic_DNA"/>
</dbReference>
<accession>A0A8H3PEP0</accession>
<name>A0A8H3PEP0_9EURO</name>
<reference evidence="2 3" key="1">
    <citation type="submission" date="2020-01" db="EMBL/GenBank/DDBJ databases">
        <title>Draft genome sequence of Aspergillus udagawae IFM 46972.</title>
        <authorList>
            <person name="Takahashi H."/>
            <person name="Yaguchi T."/>
        </authorList>
    </citation>
    <scope>NUCLEOTIDE SEQUENCE [LARGE SCALE GENOMIC DNA]</scope>
    <source>
        <strain evidence="2 3">IFM 46972</strain>
    </source>
</reference>